<feature type="coiled-coil region" evidence="1">
    <location>
        <begin position="9"/>
        <end position="36"/>
    </location>
</feature>
<evidence type="ECO:0000313" key="6">
    <source>
        <dbReference type="Proteomes" id="UP001630969"/>
    </source>
</evidence>
<dbReference type="PROSITE" id="PS50113">
    <property type="entry name" value="PAC"/>
    <property type="match status" value="1"/>
</dbReference>
<evidence type="ECO:0000256" key="1">
    <source>
        <dbReference type="SAM" id="Coils"/>
    </source>
</evidence>
<dbReference type="Pfam" id="PF00990">
    <property type="entry name" value="GGDEF"/>
    <property type="match status" value="1"/>
</dbReference>
<evidence type="ECO:0000259" key="3">
    <source>
        <dbReference type="PROSITE" id="PS50113"/>
    </source>
</evidence>
<dbReference type="NCBIfam" id="TIGR00229">
    <property type="entry name" value="sensory_box"/>
    <property type="match status" value="1"/>
</dbReference>
<dbReference type="InterPro" id="IPR035965">
    <property type="entry name" value="PAS-like_dom_sf"/>
</dbReference>
<feature type="domain" description="GGDEF" evidence="4">
    <location>
        <begin position="186"/>
        <end position="318"/>
    </location>
</feature>
<dbReference type="SUPFAM" id="SSF55073">
    <property type="entry name" value="Nucleotide cyclase"/>
    <property type="match status" value="1"/>
</dbReference>
<dbReference type="Proteomes" id="UP001630969">
    <property type="component" value="Unassembled WGS sequence"/>
</dbReference>
<protein>
    <submittedName>
        <fullName evidence="5">Diguanylate cyclase domain-containing protein</fullName>
        <ecNumber evidence="5">2.7.7.65</ecNumber>
    </submittedName>
</protein>
<dbReference type="CDD" id="cd00130">
    <property type="entry name" value="PAS"/>
    <property type="match status" value="1"/>
</dbReference>
<dbReference type="Pfam" id="PF08447">
    <property type="entry name" value="PAS_3"/>
    <property type="match status" value="1"/>
</dbReference>
<dbReference type="InterPro" id="IPR043128">
    <property type="entry name" value="Rev_trsase/Diguanyl_cyclase"/>
</dbReference>
<proteinExistence type="predicted"/>
<accession>A0ABW9GRU4</accession>
<feature type="domain" description="PAS" evidence="2">
    <location>
        <begin position="56"/>
        <end position="106"/>
    </location>
</feature>
<dbReference type="SUPFAM" id="SSF55785">
    <property type="entry name" value="PYP-like sensor domain (PAS domain)"/>
    <property type="match status" value="1"/>
</dbReference>
<dbReference type="InterPro" id="IPR052155">
    <property type="entry name" value="Biofilm_reg_signaling"/>
</dbReference>
<dbReference type="CDD" id="cd01949">
    <property type="entry name" value="GGDEF"/>
    <property type="match status" value="1"/>
</dbReference>
<dbReference type="EMBL" id="JBGXBU010000005">
    <property type="protein sequence ID" value="MFM4893831.1"/>
    <property type="molecule type" value="Genomic_DNA"/>
</dbReference>
<dbReference type="NCBIfam" id="TIGR00254">
    <property type="entry name" value="GGDEF"/>
    <property type="match status" value="1"/>
</dbReference>
<keyword evidence="5" id="KW-0548">Nucleotidyltransferase</keyword>
<dbReference type="SMART" id="SM00086">
    <property type="entry name" value="PAC"/>
    <property type="match status" value="1"/>
</dbReference>
<dbReference type="PANTHER" id="PTHR44757">
    <property type="entry name" value="DIGUANYLATE CYCLASE DGCP"/>
    <property type="match status" value="1"/>
</dbReference>
<dbReference type="EC" id="2.7.7.65" evidence="5"/>
<keyword evidence="1" id="KW-0175">Coiled coil</keyword>
<dbReference type="PROSITE" id="PS50887">
    <property type="entry name" value="GGDEF"/>
    <property type="match status" value="1"/>
</dbReference>
<dbReference type="Gene3D" id="3.30.450.20">
    <property type="entry name" value="PAS domain"/>
    <property type="match status" value="1"/>
</dbReference>
<dbReference type="InterPro" id="IPR001610">
    <property type="entry name" value="PAC"/>
</dbReference>
<dbReference type="SMART" id="SM00267">
    <property type="entry name" value="GGDEF"/>
    <property type="match status" value="1"/>
</dbReference>
<dbReference type="RefSeq" id="WP_408790810.1">
    <property type="nucleotide sequence ID" value="NZ_JBGXBU010000005.1"/>
</dbReference>
<dbReference type="GO" id="GO:0052621">
    <property type="term" value="F:diguanylate cyclase activity"/>
    <property type="evidence" value="ECO:0007669"/>
    <property type="project" value="UniProtKB-EC"/>
</dbReference>
<name>A0ABW9GRU4_9GAMM</name>
<comment type="caution">
    <text evidence="5">The sequence shown here is derived from an EMBL/GenBank/DDBJ whole genome shotgun (WGS) entry which is preliminary data.</text>
</comment>
<dbReference type="SMART" id="SM00091">
    <property type="entry name" value="PAS"/>
    <property type="match status" value="1"/>
</dbReference>
<keyword evidence="6" id="KW-1185">Reference proteome</keyword>
<evidence type="ECO:0000259" key="4">
    <source>
        <dbReference type="PROSITE" id="PS50887"/>
    </source>
</evidence>
<dbReference type="Gene3D" id="3.30.70.270">
    <property type="match status" value="1"/>
</dbReference>
<evidence type="ECO:0000259" key="2">
    <source>
        <dbReference type="PROSITE" id="PS50112"/>
    </source>
</evidence>
<dbReference type="InterPro" id="IPR029787">
    <property type="entry name" value="Nucleotide_cyclase"/>
</dbReference>
<dbReference type="InterPro" id="IPR000014">
    <property type="entry name" value="PAS"/>
</dbReference>
<dbReference type="PROSITE" id="PS50112">
    <property type="entry name" value="PAS"/>
    <property type="match status" value="1"/>
</dbReference>
<dbReference type="PANTHER" id="PTHR44757:SF2">
    <property type="entry name" value="BIOFILM ARCHITECTURE MAINTENANCE PROTEIN MBAA"/>
    <property type="match status" value="1"/>
</dbReference>
<dbReference type="InterPro" id="IPR000160">
    <property type="entry name" value="GGDEF_dom"/>
</dbReference>
<dbReference type="GeneID" id="97221160"/>
<feature type="domain" description="PAC" evidence="3">
    <location>
        <begin position="110"/>
        <end position="163"/>
    </location>
</feature>
<organism evidence="5 6">
    <name type="scientific">Aeromonas bivalvium</name>
    <dbReference type="NCBI Taxonomy" id="440079"/>
    <lineage>
        <taxon>Bacteria</taxon>
        <taxon>Pseudomonadati</taxon>
        <taxon>Pseudomonadota</taxon>
        <taxon>Gammaproteobacteria</taxon>
        <taxon>Aeromonadales</taxon>
        <taxon>Aeromonadaceae</taxon>
        <taxon>Aeromonas</taxon>
    </lineage>
</organism>
<dbReference type="InterPro" id="IPR000700">
    <property type="entry name" value="PAS-assoc_C"/>
</dbReference>
<reference evidence="5 6" key="1">
    <citation type="submission" date="2024-09" db="EMBL/GenBank/DDBJ databases">
        <title>Aeromonas strains Genome sequencing and assembly.</title>
        <authorList>
            <person name="Hu X."/>
            <person name="Tang B."/>
        </authorList>
    </citation>
    <scope>NUCLEOTIDE SEQUENCE [LARGE SCALE GENOMIC DNA]</scope>
    <source>
        <strain evidence="5 6">NB23SCDHY001</strain>
    </source>
</reference>
<gene>
    <name evidence="5" type="ORF">ACEUDJ_13235</name>
</gene>
<dbReference type="InterPro" id="IPR013655">
    <property type="entry name" value="PAS_fold_3"/>
</dbReference>
<evidence type="ECO:0000313" key="5">
    <source>
        <dbReference type="EMBL" id="MFM4893831.1"/>
    </source>
</evidence>
<sequence>MTEKVPQDYETLLAAYHRLQQENERLKRIADDALEKLDAASDGTGLCIWQNHVPTGKLIIFNRRWGAMLGYQPKELEAHFDSWRDHLHPEDRERVLQAFFDHLSGKTPFYQALHRMLSKEGKVTWVLDRGRVVERDADGNPLRVMGSHIDVTHEKEYELQLAQLAHRDPLTHLLNRAALQRQFPGEHQTLCFIDLDDFKQVNDSLGHRTGDELLVELAHRLKRQCPQEAVIGRLGGDEFILLLPWPCQDRRTQQLALACQQAISAPFPLANGEARIGLSMGIAQIRPQDDFGSALARADKAMYRVKHAGKGGFHIAQPSGQPLLDQEQVNERALDYRSQPLP</sequence>
<keyword evidence="5" id="KW-0808">Transferase</keyword>